<keyword evidence="9" id="KW-0573">Peptidoglycan synthesis</keyword>
<evidence type="ECO:0000256" key="11">
    <source>
        <dbReference type="ARBA" id="ARBA00023136"/>
    </source>
</evidence>
<organism evidence="15">
    <name type="scientific">candidate division WOR-3 bacterium</name>
    <dbReference type="NCBI Taxonomy" id="2052148"/>
    <lineage>
        <taxon>Bacteria</taxon>
        <taxon>Bacteria division WOR-3</taxon>
    </lineage>
</organism>
<keyword evidence="12" id="KW-0961">Cell wall biogenesis/degradation</keyword>
<keyword evidence="11" id="KW-0472">Membrane</keyword>
<dbReference type="PANTHER" id="PTHR30627:SF2">
    <property type="entry name" value="PEPTIDOGLYCAN D,D-TRANSPEPTIDASE MRDA"/>
    <property type="match status" value="1"/>
</dbReference>
<feature type="domain" description="Penicillin-binding protein dimerisation" evidence="14">
    <location>
        <begin position="48"/>
        <end position="206"/>
    </location>
</feature>
<dbReference type="InterPro" id="IPR001460">
    <property type="entry name" value="PCN-bd_Tpept"/>
</dbReference>
<keyword evidence="6" id="KW-0812">Transmembrane</keyword>
<evidence type="ECO:0000256" key="9">
    <source>
        <dbReference type="ARBA" id="ARBA00022984"/>
    </source>
</evidence>
<feature type="domain" description="Penicillin-binding protein transpeptidase" evidence="13">
    <location>
        <begin position="243"/>
        <end position="579"/>
    </location>
</feature>
<keyword evidence="8" id="KW-0133">Cell shape</keyword>
<keyword evidence="4" id="KW-0997">Cell inner membrane</keyword>
<dbReference type="AlphaFoldDB" id="A0A7C3YT11"/>
<dbReference type="SUPFAM" id="SSF56519">
    <property type="entry name" value="Penicillin binding protein dimerisation domain"/>
    <property type="match status" value="1"/>
</dbReference>
<dbReference type="InterPro" id="IPR050515">
    <property type="entry name" value="Beta-lactam/transpept"/>
</dbReference>
<dbReference type="SUPFAM" id="SSF56601">
    <property type="entry name" value="beta-lactamase/transpeptidase-like"/>
    <property type="match status" value="1"/>
</dbReference>
<dbReference type="Gene3D" id="3.90.1310.10">
    <property type="entry name" value="Penicillin-binding protein 2a (Domain 2)"/>
    <property type="match status" value="1"/>
</dbReference>
<evidence type="ECO:0000256" key="3">
    <source>
        <dbReference type="ARBA" id="ARBA00022475"/>
    </source>
</evidence>
<dbReference type="GO" id="GO:0008360">
    <property type="term" value="P:regulation of cell shape"/>
    <property type="evidence" value="ECO:0007669"/>
    <property type="project" value="UniProtKB-KW"/>
</dbReference>
<keyword evidence="7" id="KW-0378">Hydrolase</keyword>
<evidence type="ECO:0000256" key="10">
    <source>
        <dbReference type="ARBA" id="ARBA00022989"/>
    </source>
</evidence>
<evidence type="ECO:0000259" key="14">
    <source>
        <dbReference type="Pfam" id="PF03717"/>
    </source>
</evidence>
<dbReference type="EMBL" id="DTMQ01000035">
    <property type="protein sequence ID" value="HGE99414.1"/>
    <property type="molecule type" value="Genomic_DNA"/>
</dbReference>
<name>A0A7C3YT11_UNCW3</name>
<accession>A0A7C3YT11</accession>
<evidence type="ECO:0000256" key="5">
    <source>
        <dbReference type="ARBA" id="ARBA00022670"/>
    </source>
</evidence>
<dbReference type="GO" id="GO:0005886">
    <property type="term" value="C:plasma membrane"/>
    <property type="evidence" value="ECO:0007669"/>
    <property type="project" value="UniProtKB-SubCell"/>
</dbReference>
<evidence type="ECO:0000256" key="7">
    <source>
        <dbReference type="ARBA" id="ARBA00022801"/>
    </source>
</evidence>
<evidence type="ECO:0000313" key="15">
    <source>
        <dbReference type="EMBL" id="HGE99414.1"/>
    </source>
</evidence>
<evidence type="ECO:0000256" key="1">
    <source>
        <dbReference type="ARBA" id="ARBA00004167"/>
    </source>
</evidence>
<evidence type="ECO:0000256" key="6">
    <source>
        <dbReference type="ARBA" id="ARBA00022692"/>
    </source>
</evidence>
<dbReference type="GO" id="GO:0071972">
    <property type="term" value="F:peptidoglycan L,D-transpeptidase activity"/>
    <property type="evidence" value="ECO:0007669"/>
    <property type="project" value="TreeGrafter"/>
</dbReference>
<dbReference type="GO" id="GO:0008658">
    <property type="term" value="F:penicillin binding"/>
    <property type="evidence" value="ECO:0007669"/>
    <property type="project" value="InterPro"/>
</dbReference>
<dbReference type="GO" id="GO:0006508">
    <property type="term" value="P:proteolysis"/>
    <property type="evidence" value="ECO:0007669"/>
    <property type="project" value="UniProtKB-KW"/>
</dbReference>
<dbReference type="NCBIfam" id="TIGR03423">
    <property type="entry name" value="pbp2_mrdA"/>
    <property type="match status" value="1"/>
</dbReference>
<evidence type="ECO:0000259" key="13">
    <source>
        <dbReference type="Pfam" id="PF00905"/>
    </source>
</evidence>
<reference evidence="15" key="1">
    <citation type="journal article" date="2020" name="mSystems">
        <title>Genome- and Community-Level Interaction Insights into Carbon Utilization and Element Cycling Functions of Hydrothermarchaeota in Hydrothermal Sediment.</title>
        <authorList>
            <person name="Zhou Z."/>
            <person name="Liu Y."/>
            <person name="Xu W."/>
            <person name="Pan J."/>
            <person name="Luo Z.H."/>
            <person name="Li M."/>
        </authorList>
    </citation>
    <scope>NUCLEOTIDE SEQUENCE [LARGE SCALE GENOMIC DNA]</scope>
    <source>
        <strain evidence="15">SpSt-906</strain>
    </source>
</reference>
<dbReference type="InterPro" id="IPR012338">
    <property type="entry name" value="Beta-lactam/transpept-like"/>
</dbReference>
<protein>
    <submittedName>
        <fullName evidence="15">Penicillin-binding protein 2</fullName>
    </submittedName>
</protein>
<dbReference type="InterPro" id="IPR005311">
    <property type="entry name" value="PBP_dimer"/>
</dbReference>
<comment type="caution">
    <text evidence="15">The sequence shown here is derived from an EMBL/GenBank/DDBJ whole genome shotgun (WGS) entry which is preliminary data.</text>
</comment>
<dbReference type="InterPro" id="IPR017790">
    <property type="entry name" value="Penicillin-binding_protein_2"/>
</dbReference>
<keyword evidence="10" id="KW-1133">Transmembrane helix</keyword>
<dbReference type="Gene3D" id="3.40.710.10">
    <property type="entry name" value="DD-peptidase/beta-lactamase superfamily"/>
    <property type="match status" value="1"/>
</dbReference>
<dbReference type="InterPro" id="IPR036138">
    <property type="entry name" value="PBP_dimer_sf"/>
</dbReference>
<dbReference type="GO" id="GO:0071555">
    <property type="term" value="P:cell wall organization"/>
    <property type="evidence" value="ECO:0007669"/>
    <property type="project" value="UniProtKB-KW"/>
</dbReference>
<dbReference type="PANTHER" id="PTHR30627">
    <property type="entry name" value="PEPTIDOGLYCAN D,D-TRANSPEPTIDASE"/>
    <property type="match status" value="1"/>
</dbReference>
<evidence type="ECO:0000256" key="2">
    <source>
        <dbReference type="ARBA" id="ARBA00004236"/>
    </source>
</evidence>
<evidence type="ECO:0000256" key="4">
    <source>
        <dbReference type="ARBA" id="ARBA00022519"/>
    </source>
</evidence>
<keyword evidence="5" id="KW-0645">Protease</keyword>
<comment type="subcellular location">
    <subcellularLocation>
        <location evidence="2">Cell membrane</location>
    </subcellularLocation>
    <subcellularLocation>
        <location evidence="1">Membrane</location>
        <topology evidence="1">Single-pass membrane protein</topology>
    </subcellularLocation>
</comment>
<dbReference type="Pfam" id="PF03717">
    <property type="entry name" value="PBP_dimer"/>
    <property type="match status" value="1"/>
</dbReference>
<proteinExistence type="predicted"/>
<dbReference type="Pfam" id="PF00905">
    <property type="entry name" value="Transpeptidase"/>
    <property type="match status" value="1"/>
</dbReference>
<gene>
    <name evidence="15" type="primary">mrdA</name>
    <name evidence="15" type="ORF">ENX07_05015</name>
</gene>
<evidence type="ECO:0000256" key="12">
    <source>
        <dbReference type="ARBA" id="ARBA00023316"/>
    </source>
</evidence>
<dbReference type="Gene3D" id="3.30.1390.30">
    <property type="entry name" value="Penicillin-binding protein 2a, domain 3"/>
    <property type="match status" value="1"/>
</dbReference>
<dbReference type="GO" id="GO:0009252">
    <property type="term" value="P:peptidoglycan biosynthetic process"/>
    <property type="evidence" value="ECO:0007669"/>
    <property type="project" value="UniProtKB-KW"/>
</dbReference>
<keyword evidence="3" id="KW-1003">Cell membrane</keyword>
<dbReference type="GO" id="GO:0009002">
    <property type="term" value="F:serine-type D-Ala-D-Ala carboxypeptidase activity"/>
    <property type="evidence" value="ECO:0007669"/>
    <property type="project" value="InterPro"/>
</dbReference>
<sequence length="598" mass="67727">MRKVKVIFWTFSGFSFLLLLRLFYLQVLSGSRYSQFANFQSIRRIILTAPRGKIFDQRGRVLADVKPSFSLSVLPRELDSFAQKELEKYFAWDKNILVGQEASYSPVEIINNIPKEKALELEEALSGLRGIRLEVKPIRFYPYPFLFHVLGQVNKVSYEEWQRDKSYERSDFIGRQGLERWYEKILRGINGCRLVEVDARGREIGNLPEVKEIKPIAGCDLYLSLDLDLFFLADSLFRPYQRGACVAIDPRDGRVLLLYSKPYINPNLFLSSIPQEVWERVKNNPQKPLFNRVTQAQFPPGSTLKPLIALSGLKKGILTKNTRFSPCEGGLKFGNRYFRCWTAHGSLNLIQAIAQSCNTYFYQLGRAIGLEDIIKTASEFPFGKKTGIELTEEEGFLPTPEYLNRKYKGQVPKGIVLNLAIGQGEILVTPLQLALFYCAIARKGEFFLPHLVDSIKFPCGVYHPPFLDSLPFAPLERDGETTYVALRQSQRINLPKEFFQIIDDALEMAVSQGTGRGAYLSEVAVCGKTGTAQNPFGLDHSWFVGYAPKDTPSIVVCVLVENVGKGGAHSAPIAGRIIQRYFSLRRETTNRPENRCGP</sequence>
<evidence type="ECO:0000256" key="8">
    <source>
        <dbReference type="ARBA" id="ARBA00022960"/>
    </source>
</evidence>